<gene>
    <name evidence="2" type="ORF">K470DRAFT_257936</name>
</gene>
<evidence type="ECO:0000256" key="1">
    <source>
        <dbReference type="SAM" id="Phobius"/>
    </source>
</evidence>
<name>A0A6A7BYP6_9PEZI</name>
<reference evidence="2" key="1">
    <citation type="journal article" date="2020" name="Stud. Mycol.">
        <title>101 Dothideomycetes genomes: a test case for predicting lifestyles and emergence of pathogens.</title>
        <authorList>
            <person name="Haridas S."/>
            <person name="Albert R."/>
            <person name="Binder M."/>
            <person name="Bloem J."/>
            <person name="Labutti K."/>
            <person name="Salamov A."/>
            <person name="Andreopoulos B."/>
            <person name="Baker S."/>
            <person name="Barry K."/>
            <person name="Bills G."/>
            <person name="Bluhm B."/>
            <person name="Cannon C."/>
            <person name="Castanera R."/>
            <person name="Culley D."/>
            <person name="Daum C."/>
            <person name="Ezra D."/>
            <person name="Gonzalez J."/>
            <person name="Henrissat B."/>
            <person name="Kuo A."/>
            <person name="Liang C."/>
            <person name="Lipzen A."/>
            <person name="Lutzoni F."/>
            <person name="Magnuson J."/>
            <person name="Mondo S."/>
            <person name="Nolan M."/>
            <person name="Ohm R."/>
            <person name="Pangilinan J."/>
            <person name="Park H.-J."/>
            <person name="Ramirez L."/>
            <person name="Alfaro M."/>
            <person name="Sun H."/>
            <person name="Tritt A."/>
            <person name="Yoshinaga Y."/>
            <person name="Zwiers L.-H."/>
            <person name="Turgeon B."/>
            <person name="Goodwin S."/>
            <person name="Spatafora J."/>
            <person name="Crous P."/>
            <person name="Grigoriev I."/>
        </authorList>
    </citation>
    <scope>NUCLEOTIDE SEQUENCE</scope>
    <source>
        <strain evidence="2">CBS 480.64</strain>
    </source>
</reference>
<organism evidence="2 3">
    <name type="scientific">Piedraia hortae CBS 480.64</name>
    <dbReference type="NCBI Taxonomy" id="1314780"/>
    <lineage>
        <taxon>Eukaryota</taxon>
        <taxon>Fungi</taxon>
        <taxon>Dikarya</taxon>
        <taxon>Ascomycota</taxon>
        <taxon>Pezizomycotina</taxon>
        <taxon>Dothideomycetes</taxon>
        <taxon>Dothideomycetidae</taxon>
        <taxon>Capnodiales</taxon>
        <taxon>Piedraiaceae</taxon>
        <taxon>Piedraia</taxon>
    </lineage>
</organism>
<keyword evidence="3" id="KW-1185">Reference proteome</keyword>
<protein>
    <submittedName>
        <fullName evidence="2">Uncharacterized protein</fullName>
    </submittedName>
</protein>
<keyword evidence="1" id="KW-1133">Transmembrane helix</keyword>
<proteinExistence type="predicted"/>
<evidence type="ECO:0000313" key="3">
    <source>
        <dbReference type="Proteomes" id="UP000799421"/>
    </source>
</evidence>
<keyword evidence="1" id="KW-0472">Membrane</keyword>
<keyword evidence="1" id="KW-0812">Transmembrane</keyword>
<evidence type="ECO:0000313" key="2">
    <source>
        <dbReference type="EMBL" id="KAF2860486.1"/>
    </source>
</evidence>
<sequence length="77" mass="8533">MKPSLKPPRRRSLCPKHVYSVPFAWSGFTLVFSPLVWDATAPQNSALIRWSVIAIFSTILGLAIKDVFGGQRGQGFD</sequence>
<dbReference type="AlphaFoldDB" id="A0A6A7BYP6"/>
<dbReference type="Proteomes" id="UP000799421">
    <property type="component" value="Unassembled WGS sequence"/>
</dbReference>
<dbReference type="EMBL" id="MU005981">
    <property type="protein sequence ID" value="KAF2860486.1"/>
    <property type="molecule type" value="Genomic_DNA"/>
</dbReference>
<accession>A0A6A7BYP6</accession>
<feature type="transmembrane region" description="Helical" evidence="1">
    <location>
        <begin position="21"/>
        <end position="40"/>
    </location>
</feature>
<feature type="transmembrane region" description="Helical" evidence="1">
    <location>
        <begin position="46"/>
        <end position="64"/>
    </location>
</feature>